<dbReference type="HOGENOM" id="CLU_1447386_0_0_1"/>
<protein>
    <submittedName>
        <fullName evidence="1">Uncharacterized protein</fullName>
    </submittedName>
</protein>
<gene>
    <name evidence="1" type="ORF">M438DRAFT_94789</name>
</gene>
<dbReference type="EMBL" id="KL584975">
    <property type="protein sequence ID" value="KEQ88962.1"/>
    <property type="molecule type" value="Genomic_DNA"/>
</dbReference>
<sequence>MPDIQELRTQILANFKFMKWLTDEEVQDCDVITIKKGTSYHALIVRPCRRKPVLRMQQRSPSVRTALKYLLDMTSEHLATVDDMFSKDPAKYPWDEASTEFDLWRARFRAEAAVTPPLSPDPVVVRDERDLSVMQETVTHDSGTRPDAPLAGSRAVKRSASAMEDEIAEVGIAPSASRRRSARLRSA</sequence>
<proteinExistence type="predicted"/>
<dbReference type="GeneID" id="40752724"/>
<evidence type="ECO:0000313" key="1">
    <source>
        <dbReference type="EMBL" id="KEQ88962.1"/>
    </source>
</evidence>
<organism evidence="1 2">
    <name type="scientific">Aureobasidium pullulans EXF-150</name>
    <dbReference type="NCBI Taxonomy" id="1043002"/>
    <lineage>
        <taxon>Eukaryota</taxon>
        <taxon>Fungi</taxon>
        <taxon>Dikarya</taxon>
        <taxon>Ascomycota</taxon>
        <taxon>Pezizomycotina</taxon>
        <taxon>Dothideomycetes</taxon>
        <taxon>Dothideomycetidae</taxon>
        <taxon>Dothideales</taxon>
        <taxon>Saccotheciaceae</taxon>
        <taxon>Aureobasidium</taxon>
    </lineage>
</organism>
<accession>A0A074Y416</accession>
<dbReference type="Proteomes" id="UP000030706">
    <property type="component" value="Unassembled WGS sequence"/>
</dbReference>
<evidence type="ECO:0000313" key="2">
    <source>
        <dbReference type="Proteomes" id="UP000030706"/>
    </source>
</evidence>
<dbReference type="RefSeq" id="XP_029765149.1">
    <property type="nucleotide sequence ID" value="XM_029910418.1"/>
</dbReference>
<keyword evidence="2" id="KW-1185">Reference proteome</keyword>
<dbReference type="AlphaFoldDB" id="A0A074Y416"/>
<dbReference type="OrthoDB" id="3907078at2759"/>
<name>A0A074Y416_AURPU</name>
<reference evidence="1 2" key="1">
    <citation type="journal article" date="2014" name="BMC Genomics">
        <title>Genome sequencing of four Aureobasidium pullulans varieties: biotechnological potential, stress tolerance, and description of new species.</title>
        <authorList>
            <person name="Gostin Ar C."/>
            <person name="Ohm R.A."/>
            <person name="Kogej T."/>
            <person name="Sonjak S."/>
            <person name="Turk M."/>
            <person name="Zajc J."/>
            <person name="Zalar P."/>
            <person name="Grube M."/>
            <person name="Sun H."/>
            <person name="Han J."/>
            <person name="Sharma A."/>
            <person name="Chiniquy J."/>
            <person name="Ngan C.Y."/>
            <person name="Lipzen A."/>
            <person name="Barry K."/>
            <person name="Grigoriev I.V."/>
            <person name="Gunde-Cimerman N."/>
        </authorList>
    </citation>
    <scope>NUCLEOTIDE SEQUENCE [LARGE SCALE GENOMIC DNA]</scope>
    <source>
        <strain evidence="1 2">EXF-150</strain>
    </source>
</reference>